<keyword evidence="4" id="KW-1185">Reference proteome</keyword>
<dbReference type="InterPro" id="IPR007712">
    <property type="entry name" value="RelE/ParE_toxin"/>
</dbReference>
<dbReference type="Pfam" id="PF05016">
    <property type="entry name" value="ParE_toxin"/>
    <property type="match status" value="1"/>
</dbReference>
<dbReference type="InterPro" id="IPR035093">
    <property type="entry name" value="RelE/ParE_toxin_dom_sf"/>
</dbReference>
<dbReference type="RefSeq" id="WP_162050320.1">
    <property type="nucleotide sequence ID" value="NZ_AP019011.1"/>
</dbReference>
<evidence type="ECO:0000313" key="4">
    <source>
        <dbReference type="Proteomes" id="UP000463961"/>
    </source>
</evidence>
<evidence type="ECO:0000256" key="1">
    <source>
        <dbReference type="ARBA" id="ARBA00006226"/>
    </source>
</evidence>
<dbReference type="PANTHER" id="PTHR35601">
    <property type="entry name" value="TOXIN RELE"/>
    <property type="match status" value="1"/>
</dbReference>
<protein>
    <submittedName>
        <fullName evidence="3">Uncharacterized protein</fullName>
    </submittedName>
</protein>
<dbReference type="EMBL" id="AP022345">
    <property type="protein sequence ID" value="BBU68943.1"/>
    <property type="molecule type" value="Genomic_DNA"/>
</dbReference>
<accession>A0A679I7V5</accession>
<keyword evidence="2" id="KW-1277">Toxin-antitoxin system</keyword>
<comment type="similarity">
    <text evidence="1">Belongs to the RelE toxin family.</text>
</comment>
<name>A0A679I7V5_9RHOO</name>
<proteinExistence type="inferred from homology"/>
<reference evidence="4" key="1">
    <citation type="submission" date="2020-01" db="EMBL/GenBank/DDBJ databases">
        <title>Phosphoaccumulans saitamaens gen. nov., sp. nov., a polyphosphate accumulating bacterium isolated from surface river water.</title>
        <authorList>
            <person name="Watanabe K."/>
            <person name="Suda W."/>
        </authorList>
    </citation>
    <scope>NUCLEOTIDE SEQUENCE [LARGE SCALE GENOMIC DNA]</scope>
    <source>
        <strain evidence="4">ICHIAU1</strain>
    </source>
</reference>
<dbReference type="SUPFAM" id="SSF143011">
    <property type="entry name" value="RelE-like"/>
    <property type="match status" value="1"/>
</dbReference>
<dbReference type="Gene3D" id="3.30.2310.20">
    <property type="entry name" value="RelE-like"/>
    <property type="match status" value="1"/>
</dbReference>
<gene>
    <name evidence="3" type="ORF">ICHIAU1_12260</name>
</gene>
<evidence type="ECO:0000313" key="3">
    <source>
        <dbReference type="EMBL" id="BBU68943.1"/>
    </source>
</evidence>
<dbReference type="AlphaFoldDB" id="A0A679I7V5"/>
<dbReference type="PANTHER" id="PTHR35601:SF1">
    <property type="entry name" value="TOXIN RELE"/>
    <property type="match status" value="1"/>
</dbReference>
<dbReference type="OrthoDB" id="5570653at2"/>
<dbReference type="Proteomes" id="UP000463961">
    <property type="component" value="Chromosome"/>
</dbReference>
<sequence length="85" mass="10003">MALFELRVRPSVAKDLKAIPRQSVLRVLDKIESLREDPRPVGSEKLSGMERYRIRQGCYRIIYSIFDDEIVVEIVKVGHRKDVYR</sequence>
<organism evidence="3 4">
    <name type="scientific">Fluviibacter phosphoraccumulans</name>
    <dbReference type="NCBI Taxonomy" id="1751046"/>
    <lineage>
        <taxon>Bacteria</taxon>
        <taxon>Pseudomonadati</taxon>
        <taxon>Pseudomonadota</taxon>
        <taxon>Betaproteobacteria</taxon>
        <taxon>Rhodocyclales</taxon>
        <taxon>Fluviibacteraceae</taxon>
        <taxon>Fluviibacter</taxon>
    </lineage>
</organism>
<evidence type="ECO:0000256" key="2">
    <source>
        <dbReference type="ARBA" id="ARBA00022649"/>
    </source>
</evidence>